<dbReference type="EMBL" id="CAJNOR010004009">
    <property type="protein sequence ID" value="CAF1467695.1"/>
    <property type="molecule type" value="Genomic_DNA"/>
</dbReference>
<gene>
    <name evidence="1" type="ORF">EDS130_LOCUS24009</name>
    <name evidence="2" type="ORF">XAT740_LOCUS37792</name>
</gene>
<evidence type="ECO:0000313" key="1">
    <source>
        <dbReference type="EMBL" id="CAF1176724.1"/>
    </source>
</evidence>
<dbReference type="Proteomes" id="UP000663828">
    <property type="component" value="Unassembled WGS sequence"/>
</dbReference>
<keyword evidence="3" id="KW-1185">Reference proteome</keyword>
<dbReference type="AlphaFoldDB" id="A0A814UPC8"/>
<proteinExistence type="predicted"/>
<organism evidence="1 4">
    <name type="scientific">Adineta ricciae</name>
    <name type="common">Rotifer</name>
    <dbReference type="NCBI Taxonomy" id="249248"/>
    <lineage>
        <taxon>Eukaryota</taxon>
        <taxon>Metazoa</taxon>
        <taxon>Spiralia</taxon>
        <taxon>Gnathifera</taxon>
        <taxon>Rotifera</taxon>
        <taxon>Eurotatoria</taxon>
        <taxon>Bdelloidea</taxon>
        <taxon>Adinetida</taxon>
        <taxon>Adinetidae</taxon>
        <taxon>Adineta</taxon>
    </lineage>
</organism>
<dbReference type="OrthoDB" id="10006199at2759"/>
<reference evidence="1" key="1">
    <citation type="submission" date="2021-02" db="EMBL/GenBank/DDBJ databases">
        <authorList>
            <person name="Nowell W R."/>
        </authorList>
    </citation>
    <scope>NUCLEOTIDE SEQUENCE</scope>
</reference>
<dbReference type="EMBL" id="CAJNOJ010000134">
    <property type="protein sequence ID" value="CAF1176724.1"/>
    <property type="molecule type" value="Genomic_DNA"/>
</dbReference>
<dbReference type="Proteomes" id="UP000663852">
    <property type="component" value="Unassembled WGS sequence"/>
</dbReference>
<sequence>MVLDGNLLKEKLVEAWKLRSNDRNFSASLAPLIAESQSEEEFRTIFTTEILNHIHSAISSNLLQSYFKFHTRSGYIDEALVIQRLCSLTPTRRTDDVQIKFLIELLRETLKTLHITAEHAVRLGKQLNLLTKWFCSALAFYSNEQIETKDEEILLSICDLFLFIFTHATFYCLWLMTIKAQREQKEWKKNQEQVGQALKRIILQESHHKNIYEQVFFKINRLHLSEEFHQEDIEFSVSLFSPIVCLLVINKLHKCSSTFLIILRFYEHVSTTLNPYLTYLRFLQASFGGYLASVSSNNSEYQQRWSAYVHFQLPRIFASCLESQFDAVKHSLETFLLYNEYLLNRMDELCVENIFEHFVQNVLTYVNDDVRMKNEENINQLLAYIQRIRQPYNEHIQKFYQNHQSRSYTFQILQLQRSLEKSLHHIFSTPDDPQHLDTLINNLTDFIPLICALDQYYNFIYLLLSYTKTRFDLALLLLCYVTSITDDTSEDFGQIEITADRSSAIFIVYIWLKKYWLSRYVGHALFGSTLNSTDLLSTMNNSFDEKSKVQKEEFATDVQCFSPENFAIKYSNTEYLSKTVLFLGDLQSLSLDETKQLVSQLINYLTHVSYGTLVHVLLWLIANYQIASDSERPWIQNTINTMGTETSDSTSTICSLFDAIKRQLWSDFIDNPLISYYSTIAPVSSSKLNYLVSSSIQTSTALIQSLFDIYLLNEFLNCDQSRALYICTKYTPMNILIDRLIINMNMSNGIYETKRGLHFIFGLILFRRRSLTRCLLQEVFPYLFNMKSNEFMLEPNVYTTSLILCVLLTIEFQENTSESNDLAYVKPWKESNNVIKPTREDTSVFDAFHFFLNSSSDELFTSETLRPVNYFFSWFQTVLWMLSRQVNSLKPFVKPKLIAQISEFLPIQCPIEKVLSMLDLSTDEETTYASMVITRDYSHLQTNNRRKVPSLIQNPQFVMDEISLSKRTSDNVTRNIFYIPDNL</sequence>
<protein>
    <submittedName>
        <fullName evidence="1">Uncharacterized protein</fullName>
    </submittedName>
</protein>
<evidence type="ECO:0000313" key="2">
    <source>
        <dbReference type="EMBL" id="CAF1467695.1"/>
    </source>
</evidence>
<comment type="caution">
    <text evidence="1">The sequence shown here is derived from an EMBL/GenBank/DDBJ whole genome shotgun (WGS) entry which is preliminary data.</text>
</comment>
<evidence type="ECO:0000313" key="3">
    <source>
        <dbReference type="Proteomes" id="UP000663828"/>
    </source>
</evidence>
<accession>A0A814UPC8</accession>
<name>A0A814UPC8_ADIRI</name>
<evidence type="ECO:0000313" key="4">
    <source>
        <dbReference type="Proteomes" id="UP000663852"/>
    </source>
</evidence>